<name>A0ACC1IXC5_9FUNG</name>
<keyword evidence="2" id="KW-1185">Reference proteome</keyword>
<feature type="non-terminal residue" evidence="1">
    <location>
        <position position="218"/>
    </location>
</feature>
<reference evidence="1" key="1">
    <citation type="submission" date="2022-07" db="EMBL/GenBank/DDBJ databases">
        <title>Phylogenomic reconstructions and comparative analyses of Kickxellomycotina fungi.</title>
        <authorList>
            <person name="Reynolds N.K."/>
            <person name="Stajich J.E."/>
            <person name="Barry K."/>
            <person name="Grigoriev I.V."/>
            <person name="Crous P."/>
            <person name="Smith M.E."/>
        </authorList>
    </citation>
    <scope>NUCLEOTIDE SEQUENCE</scope>
    <source>
        <strain evidence="1">NRRL 5244</strain>
    </source>
</reference>
<organism evidence="1 2">
    <name type="scientific">Linderina macrospora</name>
    <dbReference type="NCBI Taxonomy" id="4868"/>
    <lineage>
        <taxon>Eukaryota</taxon>
        <taxon>Fungi</taxon>
        <taxon>Fungi incertae sedis</taxon>
        <taxon>Zoopagomycota</taxon>
        <taxon>Kickxellomycotina</taxon>
        <taxon>Kickxellomycetes</taxon>
        <taxon>Kickxellales</taxon>
        <taxon>Kickxellaceae</taxon>
        <taxon>Linderina</taxon>
    </lineage>
</organism>
<dbReference type="EMBL" id="JANBPW010007006">
    <property type="protein sequence ID" value="KAJ1926047.1"/>
    <property type="molecule type" value="Genomic_DNA"/>
</dbReference>
<accession>A0ACC1IXC5</accession>
<sequence length="218" mass="23979">MDHKAMETYIYPLLGGQPARAYQQGAIRRCLFQNTLVALPTGMGKTLIAVVVMANFARWFPDSITVFLAPTKPLVTQQMHACNGMIHAILRRTGVPVSRLEALQDQSKWVVEMNGSKAAKLRSALWKTARFVFSTPQVLQNDLKTGTLDAGTARRISLVVIDEAHRATGKYAYGESISLLRDVYFGNQDQTILQAAPFRVMALTATPGSKISAVQEVV</sequence>
<evidence type="ECO:0000313" key="1">
    <source>
        <dbReference type="EMBL" id="KAJ1926047.1"/>
    </source>
</evidence>
<keyword evidence="1" id="KW-0347">Helicase</keyword>
<keyword evidence="1" id="KW-0547">Nucleotide-binding</keyword>
<protein>
    <submittedName>
        <fullName evidence="1">3'-5' DNA helicase</fullName>
        <ecNumber evidence="1">3.6.4.12</ecNumber>
    </submittedName>
</protein>
<keyword evidence="1" id="KW-0067">ATP-binding</keyword>
<keyword evidence="1" id="KW-0378">Hydrolase</keyword>
<evidence type="ECO:0000313" key="2">
    <source>
        <dbReference type="Proteomes" id="UP001150603"/>
    </source>
</evidence>
<comment type="caution">
    <text evidence="1">The sequence shown here is derived from an EMBL/GenBank/DDBJ whole genome shotgun (WGS) entry which is preliminary data.</text>
</comment>
<dbReference type="Proteomes" id="UP001150603">
    <property type="component" value="Unassembled WGS sequence"/>
</dbReference>
<gene>
    <name evidence="1" type="primary">MPH1</name>
    <name evidence="1" type="ORF">FBU59_007351</name>
</gene>
<dbReference type="EC" id="3.6.4.12" evidence="1"/>
<proteinExistence type="predicted"/>